<name>A0A0C3HCS6_OIDMZ</name>
<dbReference type="InParanoid" id="A0A0C3HCS6"/>
<sequence>MANFRREMALLSVTTEFKFYGDIIIQPRDEAIRTAIESSKSDLNYLHKVFFVDGACFTRGKGRKHSPDIRKALGAAVVYMSSGVTRVWEERHFHPPKGGGYLQAELTAVAEGLAIAVLEILRAKDQDILGSKGSLTESKVTIFTDCQNALWRIIKLREVVSTEQRLRGNPIVRKLITRSQYLNSLGVKVELRWVPGHSHVEGNERAHVAAQVAASPDLGICLDEGLQMIEYSLLRHVKEHG</sequence>
<dbReference type="OrthoDB" id="3548481at2759"/>
<feature type="domain" description="RNase H type-1" evidence="1">
    <location>
        <begin position="44"/>
        <end position="215"/>
    </location>
</feature>
<dbReference type="Gene3D" id="3.30.420.10">
    <property type="entry name" value="Ribonuclease H-like superfamily/Ribonuclease H"/>
    <property type="match status" value="1"/>
</dbReference>
<gene>
    <name evidence="2" type="ORF">OIDMADRAFT_54162</name>
</gene>
<dbReference type="InterPro" id="IPR012337">
    <property type="entry name" value="RNaseH-like_sf"/>
</dbReference>
<dbReference type="EMBL" id="KN832876">
    <property type="protein sequence ID" value="KIN01020.1"/>
    <property type="molecule type" value="Genomic_DNA"/>
</dbReference>
<dbReference type="GO" id="GO:0003676">
    <property type="term" value="F:nucleic acid binding"/>
    <property type="evidence" value="ECO:0007669"/>
    <property type="project" value="InterPro"/>
</dbReference>
<evidence type="ECO:0000313" key="3">
    <source>
        <dbReference type="Proteomes" id="UP000054321"/>
    </source>
</evidence>
<dbReference type="InterPro" id="IPR036397">
    <property type="entry name" value="RNaseH_sf"/>
</dbReference>
<dbReference type="CDD" id="cd09276">
    <property type="entry name" value="Rnase_HI_RT_non_LTR"/>
    <property type="match status" value="1"/>
</dbReference>
<proteinExistence type="predicted"/>
<dbReference type="SUPFAM" id="SSF53098">
    <property type="entry name" value="Ribonuclease H-like"/>
    <property type="match status" value="1"/>
</dbReference>
<dbReference type="GO" id="GO:0004523">
    <property type="term" value="F:RNA-DNA hybrid ribonuclease activity"/>
    <property type="evidence" value="ECO:0007669"/>
    <property type="project" value="InterPro"/>
</dbReference>
<keyword evidence="3" id="KW-1185">Reference proteome</keyword>
<dbReference type="Pfam" id="PF00075">
    <property type="entry name" value="RNase_H"/>
    <property type="match status" value="1"/>
</dbReference>
<dbReference type="InterPro" id="IPR002156">
    <property type="entry name" value="RNaseH_domain"/>
</dbReference>
<organism evidence="2 3">
    <name type="scientific">Oidiodendron maius (strain Zn)</name>
    <dbReference type="NCBI Taxonomy" id="913774"/>
    <lineage>
        <taxon>Eukaryota</taxon>
        <taxon>Fungi</taxon>
        <taxon>Dikarya</taxon>
        <taxon>Ascomycota</taxon>
        <taxon>Pezizomycotina</taxon>
        <taxon>Leotiomycetes</taxon>
        <taxon>Leotiomycetes incertae sedis</taxon>
        <taxon>Myxotrichaceae</taxon>
        <taxon>Oidiodendron</taxon>
    </lineage>
</organism>
<evidence type="ECO:0000259" key="1">
    <source>
        <dbReference type="PROSITE" id="PS50879"/>
    </source>
</evidence>
<accession>A0A0C3HCS6</accession>
<dbReference type="AlphaFoldDB" id="A0A0C3HCS6"/>
<evidence type="ECO:0000313" key="2">
    <source>
        <dbReference type="EMBL" id="KIN01020.1"/>
    </source>
</evidence>
<reference evidence="3" key="2">
    <citation type="submission" date="2015-01" db="EMBL/GenBank/DDBJ databases">
        <title>Evolutionary Origins and Diversification of the Mycorrhizal Mutualists.</title>
        <authorList>
            <consortium name="DOE Joint Genome Institute"/>
            <consortium name="Mycorrhizal Genomics Consortium"/>
            <person name="Kohler A."/>
            <person name="Kuo A."/>
            <person name="Nagy L.G."/>
            <person name="Floudas D."/>
            <person name="Copeland A."/>
            <person name="Barry K.W."/>
            <person name="Cichocki N."/>
            <person name="Veneault-Fourrey C."/>
            <person name="LaButti K."/>
            <person name="Lindquist E.A."/>
            <person name="Lipzen A."/>
            <person name="Lundell T."/>
            <person name="Morin E."/>
            <person name="Murat C."/>
            <person name="Riley R."/>
            <person name="Ohm R."/>
            <person name="Sun H."/>
            <person name="Tunlid A."/>
            <person name="Henrissat B."/>
            <person name="Grigoriev I.V."/>
            <person name="Hibbett D.S."/>
            <person name="Martin F."/>
        </authorList>
    </citation>
    <scope>NUCLEOTIDE SEQUENCE [LARGE SCALE GENOMIC DNA]</scope>
    <source>
        <strain evidence="3">Zn</strain>
    </source>
</reference>
<reference evidence="2 3" key="1">
    <citation type="submission" date="2014-04" db="EMBL/GenBank/DDBJ databases">
        <authorList>
            <consortium name="DOE Joint Genome Institute"/>
            <person name="Kuo A."/>
            <person name="Martino E."/>
            <person name="Perotto S."/>
            <person name="Kohler A."/>
            <person name="Nagy L.G."/>
            <person name="Floudas D."/>
            <person name="Copeland A."/>
            <person name="Barry K.W."/>
            <person name="Cichocki N."/>
            <person name="Veneault-Fourrey C."/>
            <person name="LaButti K."/>
            <person name="Lindquist E.A."/>
            <person name="Lipzen A."/>
            <person name="Lundell T."/>
            <person name="Morin E."/>
            <person name="Murat C."/>
            <person name="Sun H."/>
            <person name="Tunlid A."/>
            <person name="Henrissat B."/>
            <person name="Grigoriev I.V."/>
            <person name="Hibbett D.S."/>
            <person name="Martin F."/>
            <person name="Nordberg H.P."/>
            <person name="Cantor M.N."/>
            <person name="Hua S.X."/>
        </authorList>
    </citation>
    <scope>NUCLEOTIDE SEQUENCE [LARGE SCALE GENOMIC DNA]</scope>
    <source>
        <strain evidence="2 3">Zn</strain>
    </source>
</reference>
<dbReference type="PROSITE" id="PS50879">
    <property type="entry name" value="RNASE_H_1"/>
    <property type="match status" value="1"/>
</dbReference>
<dbReference type="HOGENOM" id="CLU_1046060_0_0_1"/>
<dbReference type="Proteomes" id="UP000054321">
    <property type="component" value="Unassembled WGS sequence"/>
</dbReference>
<protein>
    <recommendedName>
        <fullName evidence="1">RNase H type-1 domain-containing protein</fullName>
    </recommendedName>
</protein>